<accession>A0ABM5VQB8</accession>
<dbReference type="InterPro" id="IPR002156">
    <property type="entry name" value="RNaseH_domain"/>
</dbReference>
<dbReference type="SUPFAM" id="SSF53098">
    <property type="entry name" value="Ribonuclease H-like"/>
    <property type="match status" value="1"/>
</dbReference>
<dbReference type="RefSeq" id="WP_003048924.1">
    <property type="nucleotide sequence ID" value="NZ_CP010826.1"/>
</dbReference>
<sequence>MSNPVVVYTDASVDPEKGVGGLAVLGLVQTKGGGKFSASLSLSVADSTLAEVMAVKLALEVVLLTLGPGTQVTLFCDNESVVEHLRDGRRNGRKDLNRALEDVARLKGLLKVTFRHKHRCSTPEMRWVDSRAKEALEWARNGGPIAPQVQAPKPGPGRPPRSKGLLWRLLRWIWGG</sequence>
<proteinExistence type="predicted"/>
<name>A0ABM5VQB8_THEA5</name>
<dbReference type="InterPro" id="IPR012337">
    <property type="entry name" value="RNaseH-like_sf"/>
</dbReference>
<evidence type="ECO:0000259" key="1">
    <source>
        <dbReference type="PROSITE" id="PS50879"/>
    </source>
</evidence>
<dbReference type="InterPro" id="IPR036397">
    <property type="entry name" value="RNaseH_sf"/>
</dbReference>
<gene>
    <name evidence="2" type="ORF">TO73_2862</name>
</gene>
<evidence type="ECO:0000313" key="2">
    <source>
        <dbReference type="EMBL" id="ALJ92383.1"/>
    </source>
</evidence>
<dbReference type="Gene3D" id="3.30.420.10">
    <property type="entry name" value="Ribonuclease H-like superfamily/Ribonuclease H"/>
    <property type="match status" value="1"/>
</dbReference>
<organism evidence="2 3">
    <name type="scientific">Thermus aquaticus (strain ATCC BAA-2747 / Y51MC23)</name>
    <dbReference type="NCBI Taxonomy" id="498848"/>
    <lineage>
        <taxon>Bacteria</taxon>
        <taxon>Thermotogati</taxon>
        <taxon>Deinococcota</taxon>
        <taxon>Deinococci</taxon>
        <taxon>Thermales</taxon>
        <taxon>Thermaceae</taxon>
        <taxon>Thermus</taxon>
    </lineage>
</organism>
<dbReference type="PROSITE" id="PS50879">
    <property type="entry name" value="RNASE_H_1"/>
    <property type="match status" value="1"/>
</dbReference>
<protein>
    <recommendedName>
        <fullName evidence="1">RNase H type-1 domain-containing protein</fullName>
    </recommendedName>
</protein>
<geneLocation type="plasmid" evidence="2 3">
    <name>pTA78</name>
</geneLocation>
<dbReference type="EMBL" id="CP010826">
    <property type="protein sequence ID" value="ALJ92383.1"/>
    <property type="molecule type" value="Genomic_DNA"/>
</dbReference>
<evidence type="ECO:0000313" key="3">
    <source>
        <dbReference type="Proteomes" id="UP000058660"/>
    </source>
</evidence>
<dbReference type="Pfam" id="PF13456">
    <property type="entry name" value="RVT_3"/>
    <property type="match status" value="1"/>
</dbReference>
<keyword evidence="2" id="KW-0614">Plasmid</keyword>
<dbReference type="Proteomes" id="UP000058660">
    <property type="component" value="Plasmid pTA78"/>
</dbReference>
<keyword evidence="3" id="KW-1185">Reference proteome</keyword>
<reference evidence="3" key="1">
    <citation type="journal article" date="2015" name="PLoS ONE">
        <title>Complete Genome Sequence of Thermus aquaticus Y51MC23.</title>
        <authorList>
            <person name="Brumm P.J."/>
            <person name="Monsma S."/>
            <person name="Keough B."/>
            <person name="Jasinovica S."/>
            <person name="Ferguson E."/>
            <person name="Schoenfeld T."/>
            <person name="Lodes M."/>
            <person name="Mead D.A."/>
        </authorList>
    </citation>
    <scope>NUCLEOTIDE SEQUENCE [LARGE SCALE GENOMIC DNA]</scope>
    <source>
        <strain evidence="3">BAA-2747 / Y51MC23</strain>
    </source>
</reference>
<feature type="domain" description="RNase H type-1" evidence="1">
    <location>
        <begin position="1"/>
        <end position="137"/>
    </location>
</feature>